<dbReference type="CDD" id="cd04301">
    <property type="entry name" value="NAT_SF"/>
    <property type="match status" value="1"/>
</dbReference>
<dbReference type="EMBL" id="UINC01055758">
    <property type="protein sequence ID" value="SVB75003.1"/>
    <property type="molecule type" value="Genomic_DNA"/>
</dbReference>
<dbReference type="SUPFAM" id="SSF55729">
    <property type="entry name" value="Acyl-CoA N-acyltransferases (Nat)"/>
    <property type="match status" value="1"/>
</dbReference>
<organism evidence="2">
    <name type="scientific">marine metagenome</name>
    <dbReference type="NCBI Taxonomy" id="408172"/>
    <lineage>
        <taxon>unclassified sequences</taxon>
        <taxon>metagenomes</taxon>
        <taxon>ecological metagenomes</taxon>
    </lineage>
</organism>
<reference evidence="2" key="1">
    <citation type="submission" date="2018-05" db="EMBL/GenBank/DDBJ databases">
        <authorList>
            <person name="Lanie J.A."/>
            <person name="Ng W.-L."/>
            <person name="Kazmierczak K.M."/>
            <person name="Andrzejewski T.M."/>
            <person name="Davidsen T.M."/>
            <person name="Wayne K.J."/>
            <person name="Tettelin H."/>
            <person name="Glass J.I."/>
            <person name="Rusch D."/>
            <person name="Podicherti R."/>
            <person name="Tsui H.-C.T."/>
            <person name="Winkler M.E."/>
        </authorList>
    </citation>
    <scope>NUCLEOTIDE SEQUENCE</scope>
</reference>
<dbReference type="PROSITE" id="PS51186">
    <property type="entry name" value="GNAT"/>
    <property type="match status" value="1"/>
</dbReference>
<feature type="domain" description="N-acetyltransferase" evidence="1">
    <location>
        <begin position="22"/>
        <end position="184"/>
    </location>
</feature>
<dbReference type="InterPro" id="IPR016181">
    <property type="entry name" value="Acyl_CoA_acyltransferase"/>
</dbReference>
<dbReference type="Pfam" id="PF00583">
    <property type="entry name" value="Acetyltransf_1"/>
    <property type="match status" value="1"/>
</dbReference>
<evidence type="ECO:0000259" key="1">
    <source>
        <dbReference type="PROSITE" id="PS51186"/>
    </source>
</evidence>
<dbReference type="AlphaFoldDB" id="A0A382GK49"/>
<sequence length="193" mass="21641">MSLELALKEISKTIKSDDGVELQIRPLQSGDENALLSFFKNLPAPELMFFKHRVTDPEVIKEWCNSIDLGTNLPLLAIDNNEIVAVVTLHQKLGGWKRHIGRISASVLPKWRQKSIMGQLVQSLVETARMGGLSRVEAEFIGKQEGAQKNFAMLGFTHLVSLEEYVQDMQAINHDYVLMGMDLKVDEEYAGMG</sequence>
<dbReference type="Gene3D" id="3.40.630.30">
    <property type="match status" value="1"/>
</dbReference>
<gene>
    <name evidence="2" type="ORF">METZ01_LOCUS227857</name>
</gene>
<accession>A0A382GK49</accession>
<dbReference type="GO" id="GO:0016747">
    <property type="term" value="F:acyltransferase activity, transferring groups other than amino-acyl groups"/>
    <property type="evidence" value="ECO:0007669"/>
    <property type="project" value="InterPro"/>
</dbReference>
<proteinExistence type="predicted"/>
<protein>
    <recommendedName>
        <fullName evidence="1">N-acetyltransferase domain-containing protein</fullName>
    </recommendedName>
</protein>
<dbReference type="InterPro" id="IPR000182">
    <property type="entry name" value="GNAT_dom"/>
</dbReference>
<evidence type="ECO:0000313" key="2">
    <source>
        <dbReference type="EMBL" id="SVB75003.1"/>
    </source>
</evidence>
<name>A0A382GK49_9ZZZZ</name>